<dbReference type="Proteomes" id="UP000530038">
    <property type="component" value="Unassembled WGS sequence"/>
</dbReference>
<reference evidence="1 2" key="1">
    <citation type="submission" date="2020-07" db="EMBL/GenBank/DDBJ databases">
        <title>Characterization of Pectobacterium aroidearum strains causing soft rot on Amorphophallus konjac.</title>
        <authorList>
            <person name="Xie H."/>
        </authorList>
    </citation>
    <scope>NUCLEOTIDE SEQUENCE [LARGE SCALE GENOMIC DNA]</scope>
    <source>
        <strain evidence="1 2">MY10</strain>
    </source>
</reference>
<gene>
    <name evidence="1" type="ORF">H2Y56_22105</name>
</gene>
<dbReference type="RefSeq" id="WP_181838352.1">
    <property type="nucleotide sequence ID" value="NZ_JACERK010000017.1"/>
</dbReference>
<evidence type="ECO:0008006" key="3">
    <source>
        <dbReference type="Google" id="ProtNLM"/>
    </source>
</evidence>
<evidence type="ECO:0000313" key="2">
    <source>
        <dbReference type="Proteomes" id="UP000530038"/>
    </source>
</evidence>
<dbReference type="Pfam" id="PF05869">
    <property type="entry name" value="Dam"/>
    <property type="match status" value="1"/>
</dbReference>
<keyword evidence="2" id="KW-1185">Reference proteome</keyword>
<sequence length="209" mass="23923">MILDHRSHTPAELRDIWRTDPRFAAGLFSLLRPCEIDGCASDENHLLPHYFTKSDNCLSLDWKAEAARRGVAPALFFNPPFSKEDLRPAIPHNGMSNFFKKARAEAERGVYSQWLFRARPGENWFPWQLASRIWFVVGRVSFINAETGELDDNQTENHAVAEFIPGEKPFMATGFPINRDDILSDGARLLRNSDNFPLLTKRYEQMIAA</sequence>
<accession>A0ABR5ZJL1</accession>
<evidence type="ECO:0000313" key="1">
    <source>
        <dbReference type="EMBL" id="MBA5234778.1"/>
    </source>
</evidence>
<proteinExistence type="predicted"/>
<dbReference type="InterPro" id="IPR008593">
    <property type="entry name" value="Dam_MeTrfase"/>
</dbReference>
<dbReference type="EMBL" id="JACERK010000017">
    <property type="protein sequence ID" value="MBA5234778.1"/>
    <property type="molecule type" value="Genomic_DNA"/>
</dbReference>
<organism evidence="1 2">
    <name type="scientific">Pectobacterium aroidearum</name>
    <dbReference type="NCBI Taxonomy" id="1201031"/>
    <lineage>
        <taxon>Bacteria</taxon>
        <taxon>Pseudomonadati</taxon>
        <taxon>Pseudomonadota</taxon>
        <taxon>Gammaproteobacteria</taxon>
        <taxon>Enterobacterales</taxon>
        <taxon>Pectobacteriaceae</taxon>
        <taxon>Pectobacterium</taxon>
    </lineage>
</organism>
<comment type="caution">
    <text evidence="1">The sequence shown here is derived from an EMBL/GenBank/DDBJ whole genome shotgun (WGS) entry which is preliminary data.</text>
</comment>
<protein>
    <recommendedName>
        <fullName evidence="3">DNA adenine methylase</fullName>
    </recommendedName>
</protein>
<name>A0ABR5ZJL1_9GAMM</name>